<dbReference type="Proteomes" id="UP000002168">
    <property type="component" value="Chromosome"/>
</dbReference>
<keyword evidence="1" id="KW-0472">Membrane</keyword>
<keyword evidence="1" id="KW-0812">Transmembrane</keyword>
<reference evidence="2 3" key="1">
    <citation type="submission" date="2008-02" db="EMBL/GenBank/DDBJ databases">
        <title>Complete sequence of Shewanella woodyi ATCC 51908.</title>
        <authorList>
            <consortium name="US DOE Joint Genome Institute"/>
            <person name="Copeland A."/>
            <person name="Lucas S."/>
            <person name="Lapidus A."/>
            <person name="Glavina del Rio T."/>
            <person name="Dalin E."/>
            <person name="Tice H."/>
            <person name="Bruce D."/>
            <person name="Goodwin L."/>
            <person name="Pitluck S."/>
            <person name="Sims D."/>
            <person name="Brettin T."/>
            <person name="Detter J.C."/>
            <person name="Han C."/>
            <person name="Kuske C.R."/>
            <person name="Schmutz J."/>
            <person name="Larimer F."/>
            <person name="Land M."/>
            <person name="Hauser L."/>
            <person name="Kyrpides N."/>
            <person name="Lykidis A."/>
            <person name="Zhao J.-S."/>
            <person name="Richardson P."/>
        </authorList>
    </citation>
    <scope>NUCLEOTIDE SEQUENCE [LARGE SCALE GENOMIC DNA]</scope>
    <source>
        <strain evidence="3">ATCC 51908 / MS32</strain>
    </source>
</reference>
<dbReference type="eggNOG" id="COG4929">
    <property type="taxonomic scope" value="Bacteria"/>
</dbReference>
<keyword evidence="1" id="KW-1133">Transmembrane helix</keyword>
<accession>B1KED3</accession>
<protein>
    <recommendedName>
        <fullName evidence="4">Membrane-anchored protein</fullName>
    </recommendedName>
</protein>
<proteinExistence type="predicted"/>
<evidence type="ECO:0000313" key="3">
    <source>
        <dbReference type="Proteomes" id="UP000002168"/>
    </source>
</evidence>
<organism evidence="2 3">
    <name type="scientific">Shewanella woodyi (strain ATCC 51908 / MS32)</name>
    <dbReference type="NCBI Taxonomy" id="392500"/>
    <lineage>
        <taxon>Bacteria</taxon>
        <taxon>Pseudomonadati</taxon>
        <taxon>Pseudomonadota</taxon>
        <taxon>Gammaproteobacteria</taxon>
        <taxon>Alteromonadales</taxon>
        <taxon>Shewanellaceae</taxon>
        <taxon>Shewanella</taxon>
    </lineage>
</organism>
<gene>
    <name evidence="2" type="ordered locus">Swoo_2230</name>
</gene>
<evidence type="ECO:0008006" key="4">
    <source>
        <dbReference type="Google" id="ProtNLM"/>
    </source>
</evidence>
<feature type="transmembrane region" description="Helical" evidence="1">
    <location>
        <begin position="21"/>
        <end position="46"/>
    </location>
</feature>
<dbReference type="AlphaFoldDB" id="B1KED3"/>
<dbReference type="EMBL" id="CP000961">
    <property type="protein sequence ID" value="ACA86511.1"/>
    <property type="molecule type" value="Genomic_DNA"/>
</dbReference>
<keyword evidence="3" id="KW-1185">Reference proteome</keyword>
<sequence>MESLVTPLLRKGSPSKRFVQIGLFLTILFQLSVLCVEYLGAVWPIWTGKAVVLKTQPVDPRSLFRGNYVRLNYDISRVERKDAEAFKLGSVVYLTLEENSGLWQAKEVTRDMPSEGDFIRGRVRSHYGEVLSIDYGIEAFFMPKEKALAVEKEMQGTGTAQVEVFISGSGKARAVGFICIAKSCDEYPDD</sequence>
<dbReference type="Pfam" id="PF14345">
    <property type="entry name" value="GDYXXLXY"/>
    <property type="match status" value="1"/>
</dbReference>
<name>B1KED3_SHEWM</name>
<dbReference type="KEGG" id="swd:Swoo_2230"/>
<dbReference type="STRING" id="392500.Swoo_2230"/>
<dbReference type="HOGENOM" id="CLU_112352_0_0_6"/>
<dbReference type="RefSeq" id="WP_012324855.1">
    <property type="nucleotide sequence ID" value="NC_010506.1"/>
</dbReference>
<evidence type="ECO:0000313" key="2">
    <source>
        <dbReference type="EMBL" id="ACA86511.1"/>
    </source>
</evidence>
<dbReference type="InterPro" id="IPR025833">
    <property type="entry name" value="GDYXXLXY"/>
</dbReference>
<evidence type="ECO:0000256" key="1">
    <source>
        <dbReference type="SAM" id="Phobius"/>
    </source>
</evidence>